<name>A0A2P5XEI7_GOSBA</name>
<accession>A0A2P5XEI7</accession>
<dbReference type="Proteomes" id="UP000239757">
    <property type="component" value="Unassembled WGS sequence"/>
</dbReference>
<evidence type="ECO:0000313" key="2">
    <source>
        <dbReference type="Proteomes" id="UP000239757"/>
    </source>
</evidence>
<dbReference type="EMBL" id="KZ665059">
    <property type="protein sequence ID" value="PPS01766.1"/>
    <property type="molecule type" value="Genomic_DNA"/>
</dbReference>
<organism evidence="1 2">
    <name type="scientific">Gossypium barbadense</name>
    <name type="common">Sea Island cotton</name>
    <name type="synonym">Hibiscus barbadensis</name>
    <dbReference type="NCBI Taxonomy" id="3634"/>
    <lineage>
        <taxon>Eukaryota</taxon>
        <taxon>Viridiplantae</taxon>
        <taxon>Streptophyta</taxon>
        <taxon>Embryophyta</taxon>
        <taxon>Tracheophyta</taxon>
        <taxon>Spermatophyta</taxon>
        <taxon>Magnoliopsida</taxon>
        <taxon>eudicotyledons</taxon>
        <taxon>Gunneridae</taxon>
        <taxon>Pentapetalae</taxon>
        <taxon>rosids</taxon>
        <taxon>malvids</taxon>
        <taxon>Malvales</taxon>
        <taxon>Malvaceae</taxon>
        <taxon>Malvoideae</taxon>
        <taxon>Gossypium</taxon>
    </lineage>
</organism>
<evidence type="ECO:0000313" key="1">
    <source>
        <dbReference type="EMBL" id="PPS01766.1"/>
    </source>
</evidence>
<reference evidence="1 2" key="1">
    <citation type="submission" date="2015-01" db="EMBL/GenBank/DDBJ databases">
        <title>Genome of allotetraploid Gossypium barbadense reveals genomic plasticity and fiber elongation in cotton evolution.</title>
        <authorList>
            <person name="Chen X."/>
            <person name="Liu X."/>
            <person name="Zhao B."/>
            <person name="Zheng H."/>
            <person name="Hu Y."/>
            <person name="Lu G."/>
            <person name="Yang C."/>
            <person name="Chen J."/>
            <person name="Shan C."/>
            <person name="Zhang L."/>
            <person name="Zhou Y."/>
            <person name="Wang L."/>
            <person name="Guo W."/>
            <person name="Bai Y."/>
            <person name="Ruan J."/>
            <person name="Shangguan X."/>
            <person name="Mao Y."/>
            <person name="Jiang J."/>
            <person name="Zhu Y."/>
            <person name="Lei J."/>
            <person name="Kang H."/>
            <person name="Chen S."/>
            <person name="He X."/>
            <person name="Wang R."/>
            <person name="Wang Y."/>
            <person name="Chen J."/>
            <person name="Wang L."/>
            <person name="Yu S."/>
            <person name="Wang B."/>
            <person name="Wei J."/>
            <person name="Song S."/>
            <person name="Lu X."/>
            <person name="Gao Z."/>
            <person name="Gu W."/>
            <person name="Deng X."/>
            <person name="Ma D."/>
            <person name="Wang S."/>
            <person name="Liang W."/>
            <person name="Fang L."/>
            <person name="Cai C."/>
            <person name="Zhu X."/>
            <person name="Zhou B."/>
            <person name="Zhang Y."/>
            <person name="Chen Z."/>
            <person name="Xu S."/>
            <person name="Zhu R."/>
            <person name="Wang S."/>
            <person name="Zhang T."/>
            <person name="Zhao G."/>
        </authorList>
    </citation>
    <scope>NUCLEOTIDE SEQUENCE [LARGE SCALE GENOMIC DNA]</scope>
    <source>
        <strain evidence="2">cv. Xinhai21</strain>
        <tissue evidence="1">Leaf</tissue>
    </source>
</reference>
<proteinExistence type="predicted"/>
<gene>
    <name evidence="1" type="ORF">GOBAR_AA18901</name>
</gene>
<protein>
    <submittedName>
        <fullName evidence="1">Uncharacterized protein</fullName>
    </submittedName>
</protein>
<sequence length="68" mass="8027">MNQAYLHYDCRNKPQHLSASSLETQVAVECEITVETMLRLNPRSIFYFSWRIIKKLMRLEENAPPTLT</sequence>
<dbReference type="AlphaFoldDB" id="A0A2P5XEI7"/>